<comment type="caution">
    <text evidence="2">The sequence shown here is derived from an EMBL/GenBank/DDBJ whole genome shotgun (WGS) entry which is preliminary data.</text>
</comment>
<protein>
    <submittedName>
        <fullName evidence="2">Uncharacterized protein</fullName>
    </submittedName>
</protein>
<reference evidence="2" key="1">
    <citation type="submission" date="2023-08" db="EMBL/GenBank/DDBJ databases">
        <authorList>
            <person name="Chen Y."/>
            <person name="Shah S."/>
            <person name="Dougan E. K."/>
            <person name="Thang M."/>
            <person name="Chan C."/>
        </authorList>
    </citation>
    <scope>NUCLEOTIDE SEQUENCE</scope>
</reference>
<feature type="region of interest" description="Disordered" evidence="1">
    <location>
        <begin position="54"/>
        <end position="78"/>
    </location>
</feature>
<dbReference type="AlphaFoldDB" id="A0AA36JRM0"/>
<accession>A0AA36JRM0</accession>
<gene>
    <name evidence="2" type="ORF">EVOR1521_LOCUS31292</name>
</gene>
<evidence type="ECO:0000256" key="1">
    <source>
        <dbReference type="SAM" id="MobiDB-lite"/>
    </source>
</evidence>
<organism evidence="2 3">
    <name type="scientific">Effrenium voratum</name>
    <dbReference type="NCBI Taxonomy" id="2562239"/>
    <lineage>
        <taxon>Eukaryota</taxon>
        <taxon>Sar</taxon>
        <taxon>Alveolata</taxon>
        <taxon>Dinophyceae</taxon>
        <taxon>Suessiales</taxon>
        <taxon>Symbiodiniaceae</taxon>
        <taxon>Effrenium</taxon>
    </lineage>
</organism>
<keyword evidence="3" id="KW-1185">Reference proteome</keyword>
<evidence type="ECO:0000313" key="2">
    <source>
        <dbReference type="EMBL" id="CAJ1410474.1"/>
    </source>
</evidence>
<sequence length="270" mass="30130">MSSLSAFVVPFTASIPSQPAPRRAVRGFEAKSSGGPSLGVAGITAFVAHRLVTQGRRAQRSQPPDAEAPRLTTRKKSDPQNVTLLDIGTVYSVKEDLSKPSITAADSQPKQEKFIVQRRADVKDPQELINEVAADMQDMDEDFLKNLLEMTEVQRADHIAVPSGARKGPPNFRKVQKTGLNSEELTRKAFVLMEAGEINEAKEHLDRASRVASAFERLNQEFEIIRKKQYAYQRKDETQVVLELQRELHRDDFDMIFGAKAKLARFIGGV</sequence>
<evidence type="ECO:0000313" key="3">
    <source>
        <dbReference type="Proteomes" id="UP001178507"/>
    </source>
</evidence>
<dbReference type="EMBL" id="CAUJNA010003818">
    <property type="protein sequence ID" value="CAJ1410474.1"/>
    <property type="molecule type" value="Genomic_DNA"/>
</dbReference>
<dbReference type="Proteomes" id="UP001178507">
    <property type="component" value="Unassembled WGS sequence"/>
</dbReference>
<name>A0AA36JRM0_9DINO</name>
<proteinExistence type="predicted"/>